<evidence type="ECO:0000313" key="3">
    <source>
        <dbReference type="EMBL" id="PJC65547.1"/>
    </source>
</evidence>
<dbReference type="SUPFAM" id="SSF48317">
    <property type="entry name" value="Acid phosphatase/Vanadium-dependent haloperoxidase"/>
    <property type="match status" value="1"/>
</dbReference>
<feature type="transmembrane region" description="Helical" evidence="1">
    <location>
        <begin position="24"/>
        <end position="46"/>
    </location>
</feature>
<sequence length="179" mass="20093">MFALDVFILQALRHLVGISKLTDWLIIFFAEYLIYFMVAAFLYFLFKAARGRKMYFFALAAISTILSRGIITELIRFFFFRLRPFAALAFSPLVAQSAAEAAFPSGHMAFLAPLALVFWYMDRKKGNWFIALTLLVGIARVIAGLHYPSDILCGLLIGLASFFAIRPFLRKADAASGAQ</sequence>
<gene>
    <name evidence="3" type="ORF">CO020_00050</name>
</gene>
<feature type="transmembrane region" description="Helical" evidence="1">
    <location>
        <begin position="128"/>
        <end position="145"/>
    </location>
</feature>
<accession>A0A2M8G1L8</accession>
<keyword evidence="1" id="KW-0812">Transmembrane</keyword>
<keyword evidence="1" id="KW-0472">Membrane</keyword>
<dbReference type="SMART" id="SM00014">
    <property type="entry name" value="acidPPc"/>
    <property type="match status" value="1"/>
</dbReference>
<dbReference type="InterPro" id="IPR036938">
    <property type="entry name" value="PAP2/HPO_sf"/>
</dbReference>
<feature type="transmembrane region" description="Helical" evidence="1">
    <location>
        <begin position="55"/>
        <end position="81"/>
    </location>
</feature>
<evidence type="ECO:0000259" key="2">
    <source>
        <dbReference type="SMART" id="SM00014"/>
    </source>
</evidence>
<name>A0A2M8G1L8_9BACT</name>
<comment type="caution">
    <text evidence="3">The sequence shown here is derived from an EMBL/GenBank/DDBJ whole genome shotgun (WGS) entry which is preliminary data.</text>
</comment>
<dbReference type="InterPro" id="IPR000326">
    <property type="entry name" value="PAP2/HPO"/>
</dbReference>
<feature type="transmembrane region" description="Helical" evidence="1">
    <location>
        <begin position="151"/>
        <end position="169"/>
    </location>
</feature>
<dbReference type="Proteomes" id="UP000229674">
    <property type="component" value="Unassembled WGS sequence"/>
</dbReference>
<feature type="transmembrane region" description="Helical" evidence="1">
    <location>
        <begin position="101"/>
        <end position="121"/>
    </location>
</feature>
<dbReference type="Pfam" id="PF01569">
    <property type="entry name" value="PAP2"/>
    <property type="match status" value="1"/>
</dbReference>
<dbReference type="Gene3D" id="1.20.144.10">
    <property type="entry name" value="Phosphatidic acid phosphatase type 2/haloperoxidase"/>
    <property type="match status" value="1"/>
</dbReference>
<evidence type="ECO:0000313" key="4">
    <source>
        <dbReference type="Proteomes" id="UP000229674"/>
    </source>
</evidence>
<proteinExistence type="predicted"/>
<organism evidence="3 4">
    <name type="scientific">Candidatus Colwellbacteria bacterium CG_4_9_14_0_2_um_filter_50_12</name>
    <dbReference type="NCBI Taxonomy" id="1974538"/>
    <lineage>
        <taxon>Bacteria</taxon>
        <taxon>Candidatus Colwelliibacteriota</taxon>
    </lineage>
</organism>
<feature type="domain" description="Phosphatidic acid phosphatase type 2/haloperoxidase" evidence="2">
    <location>
        <begin position="57"/>
        <end position="166"/>
    </location>
</feature>
<dbReference type="AlphaFoldDB" id="A0A2M8G1L8"/>
<reference evidence="4" key="1">
    <citation type="submission" date="2017-09" db="EMBL/GenBank/DDBJ databases">
        <title>Depth-based differentiation of microbial function through sediment-hosted aquifers and enrichment of novel symbionts in the deep terrestrial subsurface.</title>
        <authorList>
            <person name="Probst A.J."/>
            <person name="Ladd B."/>
            <person name="Jarett J.K."/>
            <person name="Geller-Mcgrath D.E."/>
            <person name="Sieber C.M.K."/>
            <person name="Emerson J.B."/>
            <person name="Anantharaman K."/>
            <person name="Thomas B.C."/>
            <person name="Malmstrom R."/>
            <person name="Stieglmeier M."/>
            <person name="Klingl A."/>
            <person name="Woyke T."/>
            <person name="Ryan C.M."/>
            <person name="Banfield J.F."/>
        </authorList>
    </citation>
    <scope>NUCLEOTIDE SEQUENCE [LARGE SCALE GENOMIC DNA]</scope>
</reference>
<keyword evidence="1" id="KW-1133">Transmembrane helix</keyword>
<evidence type="ECO:0000256" key="1">
    <source>
        <dbReference type="SAM" id="Phobius"/>
    </source>
</evidence>
<dbReference type="EMBL" id="PFQX01000003">
    <property type="protein sequence ID" value="PJC65547.1"/>
    <property type="molecule type" value="Genomic_DNA"/>
</dbReference>
<protein>
    <recommendedName>
        <fullName evidence="2">Phosphatidic acid phosphatase type 2/haloperoxidase domain-containing protein</fullName>
    </recommendedName>
</protein>